<evidence type="ECO:0000313" key="2">
    <source>
        <dbReference type="EMBL" id="CAI5455961.1"/>
    </source>
</evidence>
<accession>A0A9P1J0P5</accession>
<proteinExistence type="predicted"/>
<protein>
    <submittedName>
        <fullName evidence="2">Uncharacterized protein</fullName>
    </submittedName>
</protein>
<feature type="region of interest" description="Disordered" evidence="1">
    <location>
        <begin position="55"/>
        <end position="142"/>
    </location>
</feature>
<feature type="compositionally biased region" description="Low complexity" evidence="1">
    <location>
        <begin position="63"/>
        <end position="76"/>
    </location>
</feature>
<evidence type="ECO:0000313" key="3">
    <source>
        <dbReference type="Proteomes" id="UP001152747"/>
    </source>
</evidence>
<dbReference type="Proteomes" id="UP001152747">
    <property type="component" value="Unassembled WGS sequence"/>
</dbReference>
<dbReference type="EMBL" id="CANHGI010000006">
    <property type="protein sequence ID" value="CAI5455961.1"/>
    <property type="molecule type" value="Genomic_DNA"/>
</dbReference>
<sequence length="142" mass="16269">MEDFSTDDISKLVDLVHDKVVDTATRWEDGGLAMRKYISSCNVLLLIWKHNKSLEENERSAEDTQSTSSDDLYLSTDSDDSTDDEDNYRYNYCEDGWTSSDESDGEDSKTDLNKENETEGKKRSHEEEEENETSACKKPCLD</sequence>
<feature type="compositionally biased region" description="Acidic residues" evidence="1">
    <location>
        <begin position="77"/>
        <end position="86"/>
    </location>
</feature>
<comment type="caution">
    <text evidence="2">The sequence shown here is derived from an EMBL/GenBank/DDBJ whole genome shotgun (WGS) entry which is preliminary data.</text>
</comment>
<dbReference type="AlphaFoldDB" id="A0A9P1J0P5"/>
<feature type="compositionally biased region" description="Basic and acidic residues" evidence="1">
    <location>
        <begin position="106"/>
        <end position="126"/>
    </location>
</feature>
<reference evidence="2" key="1">
    <citation type="submission" date="2022-11" db="EMBL/GenBank/DDBJ databases">
        <authorList>
            <person name="Kikuchi T."/>
        </authorList>
    </citation>
    <scope>NUCLEOTIDE SEQUENCE</scope>
    <source>
        <strain evidence="2">PS1010</strain>
    </source>
</reference>
<keyword evidence="3" id="KW-1185">Reference proteome</keyword>
<name>A0A9P1J0P5_9PELO</name>
<organism evidence="2 3">
    <name type="scientific">Caenorhabditis angaria</name>
    <dbReference type="NCBI Taxonomy" id="860376"/>
    <lineage>
        <taxon>Eukaryota</taxon>
        <taxon>Metazoa</taxon>
        <taxon>Ecdysozoa</taxon>
        <taxon>Nematoda</taxon>
        <taxon>Chromadorea</taxon>
        <taxon>Rhabditida</taxon>
        <taxon>Rhabditina</taxon>
        <taxon>Rhabditomorpha</taxon>
        <taxon>Rhabditoidea</taxon>
        <taxon>Rhabditidae</taxon>
        <taxon>Peloderinae</taxon>
        <taxon>Caenorhabditis</taxon>
    </lineage>
</organism>
<gene>
    <name evidence="2" type="ORF">CAMP_LOCUS18598</name>
</gene>
<evidence type="ECO:0000256" key="1">
    <source>
        <dbReference type="SAM" id="MobiDB-lite"/>
    </source>
</evidence>